<dbReference type="InterPro" id="IPR013785">
    <property type="entry name" value="Aldolase_TIM"/>
</dbReference>
<dbReference type="InterPro" id="IPR023753">
    <property type="entry name" value="FAD/NAD-binding_dom"/>
</dbReference>
<evidence type="ECO:0000256" key="3">
    <source>
        <dbReference type="ARBA" id="ARBA00011048"/>
    </source>
</evidence>
<dbReference type="Pfam" id="PF00724">
    <property type="entry name" value="Oxidored_FMN"/>
    <property type="match status" value="1"/>
</dbReference>
<dbReference type="PRINTS" id="PR00368">
    <property type="entry name" value="FADPNR"/>
</dbReference>
<evidence type="ECO:0000256" key="2">
    <source>
        <dbReference type="ARBA" id="ARBA00001966"/>
    </source>
</evidence>
<evidence type="ECO:0000256" key="6">
    <source>
        <dbReference type="ARBA" id="ARBA00022723"/>
    </source>
</evidence>
<evidence type="ECO:0000256" key="4">
    <source>
        <dbReference type="ARBA" id="ARBA00022630"/>
    </source>
</evidence>
<keyword evidence="6" id="KW-0479">Metal-binding</keyword>
<comment type="similarity">
    <text evidence="3">In the N-terminal section; belongs to the NADH:flavin oxidoreductase/NADH oxidase family.</text>
</comment>
<protein>
    <submittedName>
        <fullName evidence="12">FAD-dependent oxidoreductase</fullName>
    </submittedName>
</protein>
<dbReference type="InterPro" id="IPR051793">
    <property type="entry name" value="NADH:flavin_oxidoreductase"/>
</dbReference>
<dbReference type="PANTHER" id="PTHR42917">
    <property type="entry name" value="2,4-DIENOYL-COA REDUCTASE"/>
    <property type="match status" value="1"/>
</dbReference>
<dbReference type="Pfam" id="PF07992">
    <property type="entry name" value="Pyr_redox_2"/>
    <property type="match status" value="1"/>
</dbReference>
<evidence type="ECO:0000256" key="1">
    <source>
        <dbReference type="ARBA" id="ARBA00001917"/>
    </source>
</evidence>
<dbReference type="PANTHER" id="PTHR42917:SF2">
    <property type="entry name" value="2,4-DIENOYL-COA REDUCTASE [(2E)-ENOYL-COA-PRODUCING]"/>
    <property type="match status" value="1"/>
</dbReference>
<sequence>MTWPLGLRSPVVFTAHLTNFAEHGLPTERHAAYYAARAAGGVGMIITEEHCVHPSDRAYQKVIQGYRPDALPGYRTIVHSVHAHGIPILAQLNHHGGQGHGRYSRRAVWAPSAVPDPLHREVPVAIDADRIGELVASYAEVAARCRAGGFDGVEIQASQSSIVRQFLSPAANRRTDAHGGDLPGRARFLLEVVAGVRAALGPEALLGVRLGPDALSDEALAETVEVARLLADTGAVSYLNSTVGVAGVTQELITPPMGVPAGYALPVARALRAAVDLPVLGVGRFTEFAQVERVLVDGDCDLVGVVRGLLADPGFAGGGATRCVGANSGCVGRVGLNRPIGCLVNPRIADVRPPGDPASVRVSGGIELGRLPGGVEPGRALGGGEPGQVSGLAEPGRTVLAREPKRVLVIGGGPGGLRAAVAAAELGHSVTLCERSPELGGQLAVAALAPGRAELGRVTHDLASRARALGVTLRASTEATPELVDAHRADVVVLATGARPEPPPWAIGERVAAVSDVLTGDIHPSGRVLVYDELGGPAATGVAELLASRGNPVEIVTPMLAVAPDLGLTLEREPFLARAAALGIRFGVERLVESMSDGTVTLRHHLLDVRERRECDWLVYATPPRPDDRLWSGLSGGGLRVHRVGDCLAPRDARAAIRDGDRVGRAL</sequence>
<keyword evidence="8" id="KW-0408">Iron</keyword>
<dbReference type="SUPFAM" id="SSF51905">
    <property type="entry name" value="FAD/NAD(P)-binding domain"/>
    <property type="match status" value="1"/>
</dbReference>
<proteinExistence type="inferred from homology"/>
<feature type="domain" description="FAD/NAD(P)-binding" evidence="11">
    <location>
        <begin position="406"/>
        <end position="631"/>
    </location>
</feature>
<dbReference type="Gene3D" id="3.50.50.60">
    <property type="entry name" value="FAD/NAD(P)-binding domain"/>
    <property type="match status" value="1"/>
</dbReference>
<keyword evidence="9" id="KW-0411">Iron-sulfur</keyword>
<evidence type="ECO:0000313" key="12">
    <source>
        <dbReference type="EMBL" id="GAA5145522.1"/>
    </source>
</evidence>
<reference evidence="13" key="1">
    <citation type="journal article" date="2019" name="Int. J. Syst. Evol. Microbiol.">
        <title>The Global Catalogue of Microorganisms (GCM) 10K type strain sequencing project: providing services to taxonomists for standard genome sequencing and annotation.</title>
        <authorList>
            <consortium name="The Broad Institute Genomics Platform"/>
            <consortium name="The Broad Institute Genome Sequencing Center for Infectious Disease"/>
            <person name="Wu L."/>
            <person name="Ma J."/>
        </authorList>
    </citation>
    <scope>NUCLEOTIDE SEQUENCE [LARGE SCALE GENOMIC DNA]</scope>
    <source>
        <strain evidence="13">JCM 18303</strain>
    </source>
</reference>
<accession>A0ABP9PGT4</accession>
<comment type="caution">
    <text evidence="12">The sequence shown here is derived from an EMBL/GenBank/DDBJ whole genome shotgun (WGS) entry which is preliminary data.</text>
</comment>
<gene>
    <name evidence="12" type="ORF">GCM10023321_03530</name>
</gene>
<evidence type="ECO:0000256" key="9">
    <source>
        <dbReference type="ARBA" id="ARBA00023014"/>
    </source>
</evidence>
<dbReference type="Gene3D" id="3.20.20.70">
    <property type="entry name" value="Aldolase class I"/>
    <property type="match status" value="1"/>
</dbReference>
<comment type="cofactor">
    <cofactor evidence="1">
        <name>FMN</name>
        <dbReference type="ChEBI" id="CHEBI:58210"/>
    </cofactor>
</comment>
<organism evidence="12 13">
    <name type="scientific">Pseudonocardia eucalypti</name>
    <dbReference type="NCBI Taxonomy" id="648755"/>
    <lineage>
        <taxon>Bacteria</taxon>
        <taxon>Bacillati</taxon>
        <taxon>Actinomycetota</taxon>
        <taxon>Actinomycetes</taxon>
        <taxon>Pseudonocardiales</taxon>
        <taxon>Pseudonocardiaceae</taxon>
        <taxon>Pseudonocardia</taxon>
    </lineage>
</organism>
<feature type="domain" description="NADH:flavin oxidoreductase/NADH oxidase N-terminal" evidence="10">
    <location>
        <begin position="18"/>
        <end position="315"/>
    </location>
</feature>
<keyword evidence="13" id="KW-1185">Reference proteome</keyword>
<dbReference type="InterPro" id="IPR036188">
    <property type="entry name" value="FAD/NAD-bd_sf"/>
</dbReference>
<dbReference type="Gene3D" id="3.40.50.720">
    <property type="entry name" value="NAD(P)-binding Rossmann-like Domain"/>
    <property type="match status" value="1"/>
</dbReference>
<evidence type="ECO:0000256" key="5">
    <source>
        <dbReference type="ARBA" id="ARBA00022643"/>
    </source>
</evidence>
<dbReference type="SUPFAM" id="SSF51395">
    <property type="entry name" value="FMN-linked oxidoreductases"/>
    <property type="match status" value="1"/>
</dbReference>
<evidence type="ECO:0000259" key="10">
    <source>
        <dbReference type="Pfam" id="PF00724"/>
    </source>
</evidence>
<dbReference type="InterPro" id="IPR001155">
    <property type="entry name" value="OxRdtase_FMN_N"/>
</dbReference>
<evidence type="ECO:0000256" key="8">
    <source>
        <dbReference type="ARBA" id="ARBA00023004"/>
    </source>
</evidence>
<dbReference type="EMBL" id="BAABJP010000001">
    <property type="protein sequence ID" value="GAA5145522.1"/>
    <property type="molecule type" value="Genomic_DNA"/>
</dbReference>
<dbReference type="RefSeq" id="WP_185058626.1">
    <property type="nucleotide sequence ID" value="NZ_BAABJP010000001.1"/>
</dbReference>
<evidence type="ECO:0000256" key="7">
    <source>
        <dbReference type="ARBA" id="ARBA00023002"/>
    </source>
</evidence>
<comment type="cofactor">
    <cofactor evidence="2">
        <name>[4Fe-4S] cluster</name>
        <dbReference type="ChEBI" id="CHEBI:49883"/>
    </cofactor>
</comment>
<evidence type="ECO:0000313" key="13">
    <source>
        <dbReference type="Proteomes" id="UP001428817"/>
    </source>
</evidence>
<keyword evidence="7" id="KW-0560">Oxidoreductase</keyword>
<dbReference type="Proteomes" id="UP001428817">
    <property type="component" value="Unassembled WGS sequence"/>
</dbReference>
<keyword evidence="5" id="KW-0288">FMN</keyword>
<name>A0ABP9PGT4_9PSEU</name>
<evidence type="ECO:0000259" key="11">
    <source>
        <dbReference type="Pfam" id="PF07992"/>
    </source>
</evidence>
<keyword evidence="4" id="KW-0285">Flavoprotein</keyword>